<feature type="region of interest" description="Disordered" evidence="1">
    <location>
        <begin position="477"/>
        <end position="510"/>
    </location>
</feature>
<feature type="region of interest" description="Disordered" evidence="1">
    <location>
        <begin position="127"/>
        <end position="226"/>
    </location>
</feature>
<feature type="compositionally biased region" description="Polar residues" evidence="1">
    <location>
        <begin position="532"/>
        <end position="541"/>
    </location>
</feature>
<keyword evidence="4" id="KW-1185">Reference proteome</keyword>
<feature type="compositionally biased region" description="Low complexity" evidence="1">
    <location>
        <begin position="212"/>
        <end position="225"/>
    </location>
</feature>
<feature type="compositionally biased region" description="Basic and acidic residues" evidence="1">
    <location>
        <begin position="1"/>
        <end position="13"/>
    </location>
</feature>
<feature type="transmembrane region" description="Helical" evidence="2">
    <location>
        <begin position="382"/>
        <end position="406"/>
    </location>
</feature>
<dbReference type="Proteomes" id="UP000585474">
    <property type="component" value="Unassembled WGS sequence"/>
</dbReference>
<accession>A0A7J0F4F1</accession>
<feature type="region of interest" description="Disordered" evidence="1">
    <location>
        <begin position="613"/>
        <end position="642"/>
    </location>
</feature>
<gene>
    <name evidence="3" type="ORF">Acr_08g0019360</name>
</gene>
<comment type="caution">
    <text evidence="3">The sequence shown here is derived from an EMBL/GenBank/DDBJ whole genome shotgun (WGS) entry which is preliminary data.</text>
</comment>
<keyword evidence="2" id="KW-0472">Membrane</keyword>
<evidence type="ECO:0000256" key="2">
    <source>
        <dbReference type="SAM" id="Phobius"/>
    </source>
</evidence>
<feature type="compositionally biased region" description="Low complexity" evidence="1">
    <location>
        <begin position="499"/>
        <end position="509"/>
    </location>
</feature>
<feature type="compositionally biased region" description="Basic residues" evidence="1">
    <location>
        <begin position="480"/>
        <end position="489"/>
    </location>
</feature>
<feature type="transmembrane region" description="Helical" evidence="2">
    <location>
        <begin position="349"/>
        <end position="370"/>
    </location>
</feature>
<organism evidence="3 4">
    <name type="scientific">Actinidia rufa</name>
    <dbReference type="NCBI Taxonomy" id="165716"/>
    <lineage>
        <taxon>Eukaryota</taxon>
        <taxon>Viridiplantae</taxon>
        <taxon>Streptophyta</taxon>
        <taxon>Embryophyta</taxon>
        <taxon>Tracheophyta</taxon>
        <taxon>Spermatophyta</taxon>
        <taxon>Magnoliopsida</taxon>
        <taxon>eudicotyledons</taxon>
        <taxon>Gunneridae</taxon>
        <taxon>Pentapetalae</taxon>
        <taxon>asterids</taxon>
        <taxon>Ericales</taxon>
        <taxon>Actinidiaceae</taxon>
        <taxon>Actinidia</taxon>
    </lineage>
</organism>
<feature type="region of interest" description="Disordered" evidence="1">
    <location>
        <begin position="1"/>
        <end position="20"/>
    </location>
</feature>
<evidence type="ECO:0000256" key="1">
    <source>
        <dbReference type="SAM" id="MobiDB-lite"/>
    </source>
</evidence>
<feature type="compositionally biased region" description="Polar residues" evidence="1">
    <location>
        <begin position="167"/>
        <end position="176"/>
    </location>
</feature>
<dbReference type="EMBL" id="BJWL01000008">
    <property type="protein sequence ID" value="GFY93540.1"/>
    <property type="molecule type" value="Genomic_DNA"/>
</dbReference>
<dbReference type="OrthoDB" id="878535at2759"/>
<reference evidence="3 4" key="1">
    <citation type="submission" date="2019-07" db="EMBL/GenBank/DDBJ databases">
        <title>De Novo Assembly of kiwifruit Actinidia rufa.</title>
        <authorList>
            <person name="Sugita-Konishi S."/>
            <person name="Sato K."/>
            <person name="Mori E."/>
            <person name="Abe Y."/>
            <person name="Kisaki G."/>
            <person name="Hamano K."/>
            <person name="Suezawa K."/>
            <person name="Otani M."/>
            <person name="Fukuda T."/>
            <person name="Manabe T."/>
            <person name="Gomi K."/>
            <person name="Tabuchi M."/>
            <person name="Akimitsu K."/>
            <person name="Kataoka I."/>
        </authorList>
    </citation>
    <scope>NUCLEOTIDE SEQUENCE [LARGE SCALE GENOMIC DNA]</scope>
    <source>
        <strain evidence="4">cv. Fuchu</strain>
    </source>
</reference>
<evidence type="ECO:0000313" key="3">
    <source>
        <dbReference type="EMBL" id="GFY93540.1"/>
    </source>
</evidence>
<feature type="region of interest" description="Disordered" evidence="1">
    <location>
        <begin position="532"/>
        <end position="555"/>
    </location>
</feature>
<evidence type="ECO:0000313" key="4">
    <source>
        <dbReference type="Proteomes" id="UP000585474"/>
    </source>
</evidence>
<name>A0A7J0F4F1_9ERIC</name>
<sequence>MGRVSESQRDPRMAKYGSVSRRCRRTNRGEIDQAKYYSSPKDEEETTLRHRLIEEYHDNTTLGELSRDSLARFYVEYWTCFTSVKRVRRYLYGALVRRRDFTGLAYGDLRYHAWAKYLNINRDDSKTPKTVAFQPPTRPHAPPVSRRVRFTRPHAPHAPARKPTRQPHAQTRQTPTLPHATRHVSTRATSARHISARATSAPRQLLCRKSPRLSPSSSTTPTIVSGPPPCSVSLELGNFGNISPAMLNHPIFSRPMMMMILCISSIKLTLKTGTVSTPRLSPGSLTHQSPPSIRFFTPFETAKEVWDYLAERYSSVDGGNESTSWDLSFITFVSTQVRLLLIFTTKCQIYGIIWPSSNLLGPVPLMLLLFMPTETDLVSATFSWLFFRIMSVYGLLFFIAIHSLQLVKLLPNSDLRRLARRLWFISILSLFWPHLSGPHYNHHLSLFGVSSSKNMPSGSQKQYCSFCRRDTHSYEDCRSRSKPKRKGYHNRQTAAVTNSSGPSPDSPSSTLTVADVETIVTQVLSRTNLHSSALSTTSEISKTPPPSGLGRPLFTDPSLDIILPVTSPSPAGSPPSPSLPSRIMAVPDVSPPAAPPSVLCPLVRSSTRVRTAPSHLRWTPHPTNPNAPSHGGVHLECNIGDP</sequence>
<keyword evidence="2" id="KW-1133">Transmembrane helix</keyword>
<protein>
    <submittedName>
        <fullName evidence="3">Uncharacterized protein</fullName>
    </submittedName>
</protein>
<dbReference type="AlphaFoldDB" id="A0A7J0F4F1"/>
<keyword evidence="2" id="KW-0812">Transmembrane</keyword>
<feature type="compositionally biased region" description="Basic residues" evidence="1">
    <location>
        <begin position="146"/>
        <end position="165"/>
    </location>
</feature>
<proteinExistence type="predicted"/>